<feature type="compositionally biased region" description="Low complexity" evidence="1">
    <location>
        <begin position="556"/>
        <end position="565"/>
    </location>
</feature>
<feature type="region of interest" description="Disordered" evidence="1">
    <location>
        <begin position="694"/>
        <end position="723"/>
    </location>
</feature>
<dbReference type="EMBL" id="CALQ01001840">
    <property type="protein sequence ID" value="CCM19559.1"/>
    <property type="molecule type" value="Genomic_DNA"/>
</dbReference>
<feature type="compositionally biased region" description="Basic and acidic residues" evidence="1">
    <location>
        <begin position="24"/>
        <end position="42"/>
    </location>
</feature>
<sequence>MSAPPLQRGQLQQPPLSSPFQSRRQHDEVEEHLHQPTRRSPEDETLLDSLSFTESTDSTVADLKHGCSYSGRHDGEWRLGYEDEDVNDTSVVHEQGEVDYSLVPSPRRAEIHTEHWPRCRRGRTEEEEGKAGDVITARQPTSPESRLSTELRSSGCNSSEAEAGAGDKSSSDSLIPNSDDGWVAHSHRELNHATSHRIGSEEVDEGDTSYGTPHISSREQNKHSTIAAASQCFEHAAQTNPLPRTSRQLVYTDSGTMFSPTLTDDVVEDSDFAAGVVTALTTPDTVHDDQDSAAAAPIVRNLEAPAVSRGTLQHLYVVESDMNDAALSAPGAGTSHSSSPALQAKEGSLKDPIAQESGETEALQNVHRRPPPLSVASPSELKRADTEMESAMREMAEQLRWHDHHVGATVAGANSDGGVASRGNTPSFRRSDGESQEEAEANRPVNRHRNPSSSFSVLHNPTADAADADAMKSVRDDDWLVRQRYSQADVGNAESFNAHRSGRALGNESPAPASAAYKFFSRQLQPPEDRRARISELAKSLRWDGSRGTFTGPSGGPLASPPAEGQPRDSMEGVATLCTPCAANSTSHSHGEPMQGAAGVVMLSLPNTSAPSLQGEVFSPHQQELMMADLQVYYNNSCRLGVGAEEHRGCPGLSDSPLLESSVVEGMPTVTTAEGISTGVAGAAVFSVDFPATPPRMPLTSRRQRPPPRMLCPPTPSPSPSRSTAMDAMFAVAAAVEEGEALDAGVVVPSFPEVAPGAEPQRQPQLSSINTPPGQSALELCTTSAGVEVVSSSLCRSPLWVSSASEALADAVVSVVAPAVATVATAAVDGDVRVNVVSSSSPCHKMAEEDNVSADMDLLGALDCQKGALSEPCAAADTSVAVNDADRSPMVSLCSASSESSQPRLNYSDHTVASSAYRSDSAPQQVGVVAIKSASRAERERAVFCTTFQGSTSTRNAAVSAAVPVVRQSLMRHDDPGEDSPVVLVDLIPFPYGRQRGDRMALSSLPRDGCGDAVASWSISSVARASTETESAVAAVSDATDDIARRQVISTRQSASARKLRSAAAVEGEEHPYVHLTLFPFSAASPSPIRPSLSNGSEKVWQHYEAPTLSLYTGGGGEVGECYHDDADSSNADDEAHLRYDDGTCSPAEPTAAAAACPTRKSEILDDLYSDGDGMEEQAYIEEALCRAEAKSARLRLEPTSAAARTAEAEAKAQARELECAELHMLVSRMQVELAAAQTAAESTTTKTRIDAEVQVVACTDLLDGTATAAASLSISPNQLDTATPSTQKDIALSEAAVWQRRHDAVAQELAILKGNMAEQLAVLDRLGMQPPFSEELVRAAERRLRHVKVAHAPVTATKISQPAVTLSETPHTPTRPTCVDSTASLGFPTGGTSVTATAKMQVRNGNTIAVLLSQRKQDRHLEQPAATDGVATGAAGSATASSTLAPPGKRDGRADCSSPLDAKENCVV</sequence>
<feature type="region of interest" description="Disordered" evidence="1">
    <location>
        <begin position="544"/>
        <end position="571"/>
    </location>
</feature>
<evidence type="ECO:0000313" key="2">
    <source>
        <dbReference type="EMBL" id="CCM19559.1"/>
    </source>
</evidence>
<proteinExistence type="predicted"/>
<feature type="region of interest" description="Disordered" evidence="1">
    <location>
        <begin position="1423"/>
        <end position="1469"/>
    </location>
</feature>
<feature type="region of interest" description="Disordered" evidence="1">
    <location>
        <begin position="409"/>
        <end position="470"/>
    </location>
</feature>
<organism evidence="2">
    <name type="scientific">Leishmania guyanensis</name>
    <dbReference type="NCBI Taxonomy" id="5670"/>
    <lineage>
        <taxon>Eukaryota</taxon>
        <taxon>Discoba</taxon>
        <taxon>Euglenozoa</taxon>
        <taxon>Kinetoplastea</taxon>
        <taxon>Metakinetoplastina</taxon>
        <taxon>Trypanosomatida</taxon>
        <taxon>Trypanosomatidae</taxon>
        <taxon>Leishmaniinae</taxon>
        <taxon>Leishmania</taxon>
        <taxon>Leishmania guyanensis species complex</taxon>
    </lineage>
</organism>
<gene>
    <name evidence="2" type="primary">LgM4147LRVhigh.35.02240.00990</name>
    <name evidence="2" type="ORF">BN36_3570400</name>
</gene>
<reference evidence="2" key="1">
    <citation type="submission" date="2012-08" db="EMBL/GenBank/DDBJ databases">
        <title>Comparative genomics of metastatic and non-metastatic Leishmania guyanensis provides insights into polygenic factors involved in Leishmania RNA virus infection.</title>
        <authorList>
            <person name="Smith D."/>
            <person name="Hertz-Fowler C."/>
            <person name="Martin R."/>
            <person name="Dickens N."/>
            <person name="Fasel N."/>
            <person name="Falquet L."/>
            <person name="Beverley S."/>
            <person name="Zangger H."/>
            <person name="Calderon-Copete S."/>
            <person name="Mottram J."/>
            <person name="Xenarios I."/>
        </authorList>
    </citation>
    <scope>NUCLEOTIDE SEQUENCE</scope>
    <source>
        <strain evidence="2">MHOM/BR/75/M4147/SSU:IR2SAT-LUC</strain>
    </source>
</reference>
<feature type="region of interest" description="Disordered" evidence="1">
    <location>
        <begin position="1"/>
        <end position="45"/>
    </location>
</feature>
<accession>A0A1E1J7G9</accession>
<name>A0A1E1J7G9_LEIGU</name>
<feature type="region of interest" description="Disordered" evidence="1">
    <location>
        <begin position="113"/>
        <end position="181"/>
    </location>
</feature>
<feature type="compositionally biased region" description="Pro residues" evidence="1">
    <location>
        <begin position="707"/>
        <end position="719"/>
    </location>
</feature>
<feature type="compositionally biased region" description="Polar residues" evidence="1">
    <location>
        <begin position="138"/>
        <end position="160"/>
    </location>
</feature>
<feature type="compositionally biased region" description="Low complexity" evidence="1">
    <location>
        <begin position="1425"/>
        <end position="1448"/>
    </location>
</feature>
<evidence type="ECO:0000256" key="1">
    <source>
        <dbReference type="SAM" id="MobiDB-lite"/>
    </source>
</evidence>
<protein>
    <submittedName>
        <fullName evidence="2">Uncharacterized protein</fullName>
    </submittedName>
</protein>
<feature type="region of interest" description="Disordered" evidence="1">
    <location>
        <begin position="327"/>
        <end position="388"/>
    </location>
</feature>
<feature type="compositionally biased region" description="Low complexity" evidence="1">
    <location>
        <begin position="1"/>
        <end position="22"/>
    </location>
</feature>